<sequence length="246" mass="24889">MVLALFEAHALFDFGHLAVDADAVALFVQRFELFAELTLASAHDRRQDGDALAGGVGAVALDDLGDDLLGGLARDGPVAVGAVGLAYGGVEQAQIVVDLGDGADGGARRAGGGLLLDRDGGGEAVDGVDVGALHLVEELAGVGRKGFDVAALALGVDGVEGERALAGTGQAGDNRQSVARDGDRDVPQVVLAGAADVDVSKAHAMSNTESGQNFRIQGSGPEGVSGADREMFPDGQQFLKFSPCRD</sequence>
<dbReference type="Proteomes" id="UP000584867">
    <property type="component" value="Unassembled WGS sequence"/>
</dbReference>
<evidence type="ECO:0000313" key="3">
    <source>
        <dbReference type="Proteomes" id="UP000584867"/>
    </source>
</evidence>
<gene>
    <name evidence="2" type="ORF">HDF15_000025</name>
</gene>
<dbReference type="AlphaFoldDB" id="A0A7W8E8V6"/>
<evidence type="ECO:0000256" key="1">
    <source>
        <dbReference type="SAM" id="MobiDB-lite"/>
    </source>
</evidence>
<feature type="compositionally biased region" description="Polar residues" evidence="1">
    <location>
        <begin position="205"/>
        <end position="216"/>
    </location>
</feature>
<feature type="region of interest" description="Disordered" evidence="1">
    <location>
        <begin position="205"/>
        <end position="230"/>
    </location>
</feature>
<accession>A0A7W8E8V6</accession>
<dbReference type="EMBL" id="JACHIO010000001">
    <property type="protein sequence ID" value="MBB5061700.1"/>
    <property type="molecule type" value="Genomic_DNA"/>
</dbReference>
<organism evidence="2 3">
    <name type="scientific">Granulicella mallensis</name>
    <dbReference type="NCBI Taxonomy" id="940614"/>
    <lineage>
        <taxon>Bacteria</taxon>
        <taxon>Pseudomonadati</taxon>
        <taxon>Acidobacteriota</taxon>
        <taxon>Terriglobia</taxon>
        <taxon>Terriglobales</taxon>
        <taxon>Acidobacteriaceae</taxon>
        <taxon>Granulicella</taxon>
    </lineage>
</organism>
<proteinExistence type="predicted"/>
<protein>
    <submittedName>
        <fullName evidence="2">Uncharacterized protein</fullName>
    </submittedName>
</protein>
<name>A0A7W8E8V6_9BACT</name>
<comment type="caution">
    <text evidence="2">The sequence shown here is derived from an EMBL/GenBank/DDBJ whole genome shotgun (WGS) entry which is preliminary data.</text>
</comment>
<evidence type="ECO:0000313" key="2">
    <source>
        <dbReference type="EMBL" id="MBB5061700.1"/>
    </source>
</evidence>
<reference evidence="2 3" key="1">
    <citation type="submission" date="2020-08" db="EMBL/GenBank/DDBJ databases">
        <title>Genomic Encyclopedia of Type Strains, Phase IV (KMG-V): Genome sequencing to study the core and pangenomes of soil and plant-associated prokaryotes.</title>
        <authorList>
            <person name="Whitman W."/>
        </authorList>
    </citation>
    <scope>NUCLEOTIDE SEQUENCE [LARGE SCALE GENOMIC DNA]</scope>
    <source>
        <strain evidence="2 3">X5P3</strain>
    </source>
</reference>